<keyword evidence="9" id="KW-1185">Reference proteome</keyword>
<dbReference type="EMBL" id="JAGIXG020000112">
    <property type="protein sequence ID" value="KAI6777750.1"/>
    <property type="molecule type" value="Genomic_DNA"/>
</dbReference>
<dbReference type="PANTHER" id="PTHR33048:SF143">
    <property type="entry name" value="EXTRACELLULAR MEMBRANE PROTEIN CFEM DOMAIN-CONTAINING PROTEIN-RELATED"/>
    <property type="match status" value="1"/>
</dbReference>
<comment type="subcellular location">
    <subcellularLocation>
        <location evidence="1">Membrane</location>
        <topology evidence="1">Multi-pass membrane protein</topology>
    </subcellularLocation>
</comment>
<dbReference type="GeneID" id="75830301"/>
<accession>A0A9P9XUH4</accession>
<evidence type="ECO:0000313" key="8">
    <source>
        <dbReference type="EMBL" id="KAI6777750.1"/>
    </source>
</evidence>
<reference evidence="8" key="1">
    <citation type="journal article" date="2021" name="J Fungi (Basel)">
        <title>Genomic and Metabolomic Analyses of the Marine Fungus Emericellopsis cladophorae: Insights into Saltwater Adaptability Mechanisms and Its Biosynthetic Potential.</title>
        <authorList>
            <person name="Goncalves M.F.M."/>
            <person name="Hilario S."/>
            <person name="Van de Peer Y."/>
            <person name="Esteves A.C."/>
            <person name="Alves A."/>
        </authorList>
    </citation>
    <scope>NUCLEOTIDE SEQUENCE</scope>
    <source>
        <strain evidence="8">MUM 19.33</strain>
    </source>
</reference>
<reference evidence="8" key="2">
    <citation type="submission" date="2022-07" db="EMBL/GenBank/DDBJ databases">
        <authorList>
            <person name="Goncalves M.F.M."/>
            <person name="Hilario S."/>
            <person name="Van De Peer Y."/>
            <person name="Esteves A.C."/>
            <person name="Alves A."/>
        </authorList>
    </citation>
    <scope>NUCLEOTIDE SEQUENCE</scope>
    <source>
        <strain evidence="8">MUM 19.33</strain>
    </source>
</reference>
<feature type="transmembrane region" description="Helical" evidence="6">
    <location>
        <begin position="12"/>
        <end position="34"/>
    </location>
</feature>
<name>A0A9P9XUH4_9HYPO</name>
<dbReference type="InterPro" id="IPR052337">
    <property type="entry name" value="SAT4-like"/>
</dbReference>
<dbReference type="GO" id="GO:0016020">
    <property type="term" value="C:membrane"/>
    <property type="evidence" value="ECO:0007669"/>
    <property type="project" value="UniProtKB-SubCell"/>
</dbReference>
<proteinExistence type="inferred from homology"/>
<evidence type="ECO:0000256" key="6">
    <source>
        <dbReference type="SAM" id="Phobius"/>
    </source>
</evidence>
<evidence type="ECO:0000256" key="5">
    <source>
        <dbReference type="ARBA" id="ARBA00038359"/>
    </source>
</evidence>
<organism evidence="8 9">
    <name type="scientific">Emericellopsis cladophorae</name>
    <dbReference type="NCBI Taxonomy" id="2686198"/>
    <lineage>
        <taxon>Eukaryota</taxon>
        <taxon>Fungi</taxon>
        <taxon>Dikarya</taxon>
        <taxon>Ascomycota</taxon>
        <taxon>Pezizomycotina</taxon>
        <taxon>Sordariomycetes</taxon>
        <taxon>Hypocreomycetidae</taxon>
        <taxon>Hypocreales</taxon>
        <taxon>Bionectriaceae</taxon>
        <taxon>Emericellopsis</taxon>
    </lineage>
</organism>
<evidence type="ECO:0000256" key="3">
    <source>
        <dbReference type="ARBA" id="ARBA00022989"/>
    </source>
</evidence>
<feature type="transmembrane region" description="Helical" evidence="6">
    <location>
        <begin position="46"/>
        <end position="64"/>
    </location>
</feature>
<keyword evidence="4 6" id="KW-0472">Membrane</keyword>
<comment type="similarity">
    <text evidence="5">Belongs to the SAT4 family.</text>
</comment>
<gene>
    <name evidence="8" type="ORF">J7T54_003807</name>
</gene>
<evidence type="ECO:0000256" key="2">
    <source>
        <dbReference type="ARBA" id="ARBA00022692"/>
    </source>
</evidence>
<evidence type="ECO:0000259" key="7">
    <source>
        <dbReference type="Pfam" id="PF20684"/>
    </source>
</evidence>
<evidence type="ECO:0000256" key="4">
    <source>
        <dbReference type="ARBA" id="ARBA00023136"/>
    </source>
</evidence>
<dbReference type="Pfam" id="PF20684">
    <property type="entry name" value="Fung_rhodopsin"/>
    <property type="match status" value="1"/>
</dbReference>
<feature type="domain" description="Rhodopsin" evidence="7">
    <location>
        <begin position="3"/>
        <end position="69"/>
    </location>
</feature>
<dbReference type="OrthoDB" id="2496787at2759"/>
<keyword evidence="3 6" id="KW-1133">Transmembrane helix</keyword>
<dbReference type="AlphaFoldDB" id="A0A9P9XUH4"/>
<evidence type="ECO:0000313" key="9">
    <source>
        <dbReference type="Proteomes" id="UP001055219"/>
    </source>
</evidence>
<comment type="caution">
    <text evidence="8">The sequence shown here is derived from an EMBL/GenBank/DDBJ whole genome shotgun (WGS) entry which is preliminary data.</text>
</comment>
<sequence>MHQGSCVDANAVAWASAATNIALDLWLLAVPLWQLRTLRLHRKKKIGVGLMFCVGIFVTVLYCHQCVATKRRRRVKQSWIRQYN</sequence>
<dbReference type="RefSeq" id="XP_051358606.1">
    <property type="nucleotide sequence ID" value="XM_051510502.1"/>
</dbReference>
<keyword evidence="2 6" id="KW-0812">Transmembrane</keyword>
<dbReference type="InterPro" id="IPR049326">
    <property type="entry name" value="Rhodopsin_dom_fungi"/>
</dbReference>
<dbReference type="Proteomes" id="UP001055219">
    <property type="component" value="Unassembled WGS sequence"/>
</dbReference>
<dbReference type="PANTHER" id="PTHR33048">
    <property type="entry name" value="PTH11-LIKE INTEGRAL MEMBRANE PROTEIN (AFU_ORTHOLOGUE AFUA_5G11245)"/>
    <property type="match status" value="1"/>
</dbReference>
<protein>
    <submittedName>
        <fullName evidence="8">CFEM domain-containing protein</fullName>
    </submittedName>
</protein>
<evidence type="ECO:0000256" key="1">
    <source>
        <dbReference type="ARBA" id="ARBA00004141"/>
    </source>
</evidence>